<feature type="domain" description="Tyr recombinase" evidence="10">
    <location>
        <begin position="117"/>
        <end position="304"/>
    </location>
</feature>
<dbReference type="InterPro" id="IPR002104">
    <property type="entry name" value="Integrase_catalytic"/>
</dbReference>
<feature type="domain" description="Core-binding (CB)" evidence="11">
    <location>
        <begin position="6"/>
        <end position="96"/>
    </location>
</feature>
<comment type="caution">
    <text evidence="12">The sequence shown here is derived from an EMBL/GenBank/DDBJ whole genome shotgun (WGS) entry which is preliminary data.</text>
</comment>
<feature type="active site" evidence="9">
    <location>
        <position position="185"/>
    </location>
</feature>
<keyword evidence="3 9" id="KW-0132">Cell division</keyword>
<keyword evidence="7 9" id="KW-0233">DNA recombination</keyword>
<evidence type="ECO:0000313" key="13">
    <source>
        <dbReference type="Proteomes" id="UP000035720"/>
    </source>
</evidence>
<feature type="active site" description="O-(3'-phospho-DNA)-tyrosine intermediate" evidence="9">
    <location>
        <position position="291"/>
    </location>
</feature>
<dbReference type="HAMAP" id="MF_01808">
    <property type="entry name" value="Recomb_XerC_XerD"/>
    <property type="match status" value="1"/>
</dbReference>
<feature type="active site" evidence="9">
    <location>
        <position position="259"/>
    </location>
</feature>
<dbReference type="Pfam" id="PF00589">
    <property type="entry name" value="Phage_integrase"/>
    <property type="match status" value="1"/>
</dbReference>
<comment type="similarity">
    <text evidence="9">Belongs to the 'phage' integrase family. XerC subfamily.</text>
</comment>
<accession>A0A077MAU7</accession>
<gene>
    <name evidence="9 12" type="primary">xerC</name>
    <name evidence="12" type="ORF">BN13_480021</name>
</gene>
<keyword evidence="6 9" id="KW-0238">DNA-binding</keyword>
<evidence type="ECO:0000256" key="9">
    <source>
        <dbReference type="HAMAP-Rule" id="MF_01808"/>
    </source>
</evidence>
<dbReference type="InterPro" id="IPR050090">
    <property type="entry name" value="Tyrosine_recombinase_XerCD"/>
</dbReference>
<keyword evidence="13" id="KW-1185">Reference proteome</keyword>
<feature type="active site" evidence="9">
    <location>
        <position position="161"/>
    </location>
</feature>
<reference evidence="12 13" key="1">
    <citation type="journal article" date="2013" name="ISME J.">
        <title>A metabolic model for members of the genus Tetrasphaera involved in enhanced biological phosphorus removal.</title>
        <authorList>
            <person name="Kristiansen R."/>
            <person name="Nguyen H.T.T."/>
            <person name="Saunders A.M."/>
            <person name="Nielsen J.L."/>
            <person name="Wimmer R."/>
            <person name="Le V.Q."/>
            <person name="McIlroy S.J."/>
            <person name="Petrovski S."/>
            <person name="Seviour R.J."/>
            <person name="Calteau A."/>
            <person name="Nielsen K.L."/>
            <person name="Nielsen P.H."/>
        </authorList>
    </citation>
    <scope>NUCLEOTIDE SEQUENCE [LARGE SCALE GENOMIC DNA]</scope>
    <source>
        <strain evidence="12 13">Ben 74</strain>
    </source>
</reference>
<dbReference type="STRING" id="1193518.BN13_480021"/>
<dbReference type="RefSeq" id="WP_235433998.1">
    <property type="nucleotide sequence ID" value="NZ_HF571038.1"/>
</dbReference>
<keyword evidence="8 9" id="KW-0131">Cell cycle</keyword>
<dbReference type="PROSITE" id="PS51900">
    <property type="entry name" value="CB"/>
    <property type="match status" value="1"/>
</dbReference>
<dbReference type="Gene3D" id="1.10.150.130">
    <property type="match status" value="1"/>
</dbReference>
<evidence type="ECO:0000256" key="6">
    <source>
        <dbReference type="ARBA" id="ARBA00023125"/>
    </source>
</evidence>
<dbReference type="InterPro" id="IPR010998">
    <property type="entry name" value="Integrase_recombinase_N"/>
</dbReference>
<comment type="function">
    <text evidence="9">Site-specific tyrosine recombinase, which acts by catalyzing the cutting and rejoining of the recombining DNA molecules. The XerC-XerD complex is essential to convert dimers of the bacterial chromosome into monomers to permit their segregation at cell division. It also contributes to the segregational stability of plasmids.</text>
</comment>
<dbReference type="Gene3D" id="1.10.443.10">
    <property type="entry name" value="Intergrase catalytic core"/>
    <property type="match status" value="1"/>
</dbReference>
<protein>
    <recommendedName>
        <fullName evidence="9">Tyrosine recombinase XerC</fullName>
    </recommendedName>
</protein>
<sequence>MGGTLGGDEEALRAFEQHLRIERGRSEHTTRAYLSDLRALRAYLTKDPPGDGSSPLLAADLGDLRGWLGSLAAAKASRATINRRAASVRTFYAWATRGGRLAANPALRLVTAGKARALPTILSAEQARATLEAAAVSADDGDPVALRDRAMCELLYASGIRVGELVALDVDDVDLTARLARVHGKGNKERTVPFGEPAGHAIAEWLAGGRPALAIPTSGPALFLGARGGRIDQRRVRDVVHAALARLPGQPDLAPHGLRHTAATHILDGGADLRMVQELLGHRSLATTQLYTHVSIERLKESYARAHPRA</sequence>
<evidence type="ECO:0000259" key="10">
    <source>
        <dbReference type="PROSITE" id="PS51898"/>
    </source>
</evidence>
<comment type="subunit">
    <text evidence="9">Forms a cyclic heterotetrameric complex composed of two molecules of XerC and two molecules of XerD.</text>
</comment>
<evidence type="ECO:0000313" key="12">
    <source>
        <dbReference type="EMBL" id="CCI53799.1"/>
    </source>
</evidence>
<name>A0A077MAU7_9MICO</name>
<evidence type="ECO:0000256" key="1">
    <source>
        <dbReference type="ARBA" id="ARBA00004496"/>
    </source>
</evidence>
<dbReference type="InterPro" id="IPR011010">
    <property type="entry name" value="DNA_brk_join_enz"/>
</dbReference>
<dbReference type="Pfam" id="PF02899">
    <property type="entry name" value="Phage_int_SAM_1"/>
    <property type="match status" value="1"/>
</dbReference>
<dbReference type="PANTHER" id="PTHR30349:SF77">
    <property type="entry name" value="TYROSINE RECOMBINASE XERC"/>
    <property type="match status" value="1"/>
</dbReference>
<dbReference type="GO" id="GO:0006313">
    <property type="term" value="P:DNA transposition"/>
    <property type="evidence" value="ECO:0007669"/>
    <property type="project" value="UniProtKB-UniRule"/>
</dbReference>
<evidence type="ECO:0000256" key="4">
    <source>
        <dbReference type="ARBA" id="ARBA00022829"/>
    </source>
</evidence>
<feature type="active site" evidence="9">
    <location>
        <position position="282"/>
    </location>
</feature>
<keyword evidence="2 9" id="KW-0963">Cytoplasm</keyword>
<dbReference type="AlphaFoldDB" id="A0A077MAU7"/>
<evidence type="ECO:0000256" key="8">
    <source>
        <dbReference type="ARBA" id="ARBA00023306"/>
    </source>
</evidence>
<dbReference type="InterPro" id="IPR044068">
    <property type="entry name" value="CB"/>
</dbReference>
<dbReference type="GO" id="GO:0003677">
    <property type="term" value="F:DNA binding"/>
    <property type="evidence" value="ECO:0007669"/>
    <property type="project" value="UniProtKB-UniRule"/>
</dbReference>
<dbReference type="Proteomes" id="UP000035720">
    <property type="component" value="Unassembled WGS sequence"/>
</dbReference>
<dbReference type="GO" id="GO:0005737">
    <property type="term" value="C:cytoplasm"/>
    <property type="evidence" value="ECO:0007669"/>
    <property type="project" value="UniProtKB-SubCell"/>
</dbReference>
<dbReference type="CDD" id="cd00798">
    <property type="entry name" value="INT_XerDC_C"/>
    <property type="match status" value="1"/>
</dbReference>
<dbReference type="SUPFAM" id="SSF56349">
    <property type="entry name" value="DNA breaking-rejoining enzymes"/>
    <property type="match status" value="1"/>
</dbReference>
<evidence type="ECO:0000256" key="7">
    <source>
        <dbReference type="ARBA" id="ARBA00023172"/>
    </source>
</evidence>
<dbReference type="InterPro" id="IPR023009">
    <property type="entry name" value="Tyrosine_recombinase_XerC/XerD"/>
</dbReference>
<dbReference type="GO" id="GO:0051301">
    <property type="term" value="P:cell division"/>
    <property type="evidence" value="ECO:0007669"/>
    <property type="project" value="UniProtKB-KW"/>
</dbReference>
<organism evidence="12 13">
    <name type="scientific">Nostocoides jenkinsii Ben 74</name>
    <dbReference type="NCBI Taxonomy" id="1193518"/>
    <lineage>
        <taxon>Bacteria</taxon>
        <taxon>Bacillati</taxon>
        <taxon>Actinomycetota</taxon>
        <taxon>Actinomycetes</taxon>
        <taxon>Micrococcales</taxon>
        <taxon>Intrasporangiaceae</taxon>
        <taxon>Nostocoides</taxon>
    </lineage>
</organism>
<evidence type="ECO:0000256" key="5">
    <source>
        <dbReference type="ARBA" id="ARBA00022908"/>
    </source>
</evidence>
<dbReference type="InterPro" id="IPR013762">
    <property type="entry name" value="Integrase-like_cat_sf"/>
</dbReference>
<dbReference type="InterPro" id="IPR004107">
    <property type="entry name" value="Integrase_SAM-like_N"/>
</dbReference>
<dbReference type="EMBL" id="CAJC01000159">
    <property type="protein sequence ID" value="CCI53799.1"/>
    <property type="molecule type" value="Genomic_DNA"/>
</dbReference>
<proteinExistence type="inferred from homology"/>
<evidence type="ECO:0000256" key="3">
    <source>
        <dbReference type="ARBA" id="ARBA00022618"/>
    </source>
</evidence>
<keyword evidence="5 9" id="KW-0229">DNA integration</keyword>
<keyword evidence="4 9" id="KW-0159">Chromosome partition</keyword>
<dbReference type="PANTHER" id="PTHR30349">
    <property type="entry name" value="PHAGE INTEGRASE-RELATED"/>
    <property type="match status" value="1"/>
</dbReference>
<dbReference type="GO" id="GO:0009037">
    <property type="term" value="F:tyrosine-based site-specific recombinase activity"/>
    <property type="evidence" value="ECO:0007669"/>
    <property type="project" value="UniProtKB-UniRule"/>
</dbReference>
<dbReference type="GO" id="GO:0007059">
    <property type="term" value="P:chromosome segregation"/>
    <property type="evidence" value="ECO:0007669"/>
    <property type="project" value="UniProtKB-UniRule"/>
</dbReference>
<evidence type="ECO:0000256" key="2">
    <source>
        <dbReference type="ARBA" id="ARBA00022490"/>
    </source>
</evidence>
<feature type="active site" evidence="9">
    <location>
        <position position="256"/>
    </location>
</feature>
<dbReference type="PROSITE" id="PS51898">
    <property type="entry name" value="TYR_RECOMBINASE"/>
    <property type="match status" value="1"/>
</dbReference>
<comment type="subcellular location">
    <subcellularLocation>
        <location evidence="1 9">Cytoplasm</location>
    </subcellularLocation>
</comment>
<evidence type="ECO:0000259" key="11">
    <source>
        <dbReference type="PROSITE" id="PS51900"/>
    </source>
</evidence>